<dbReference type="GO" id="GO:0005739">
    <property type="term" value="C:mitochondrion"/>
    <property type="evidence" value="ECO:0007669"/>
    <property type="project" value="TreeGrafter"/>
</dbReference>
<dbReference type="Gene3D" id="3.40.50.620">
    <property type="entry name" value="HUPs"/>
    <property type="match status" value="1"/>
</dbReference>
<evidence type="ECO:0000256" key="10">
    <source>
        <dbReference type="RuleBase" id="RU363038"/>
    </source>
</evidence>
<keyword evidence="4 10" id="KW-0547">Nucleotide-binding</keyword>
<dbReference type="GO" id="GO:0032543">
    <property type="term" value="P:mitochondrial translation"/>
    <property type="evidence" value="ECO:0007669"/>
    <property type="project" value="TreeGrafter"/>
</dbReference>
<feature type="domain" description="DALR anticodon binding" evidence="11">
    <location>
        <begin position="443"/>
        <end position="561"/>
    </location>
</feature>
<dbReference type="Pfam" id="PF00750">
    <property type="entry name" value="tRNA-synt_1d"/>
    <property type="match status" value="1"/>
</dbReference>
<comment type="catalytic activity">
    <reaction evidence="9">
        <text>tRNA(Arg) + L-arginine + ATP = L-arginyl-tRNA(Arg) + AMP + diphosphate</text>
        <dbReference type="Rhea" id="RHEA:20301"/>
        <dbReference type="Rhea" id="RHEA-COMP:9658"/>
        <dbReference type="Rhea" id="RHEA-COMP:9673"/>
        <dbReference type="ChEBI" id="CHEBI:30616"/>
        <dbReference type="ChEBI" id="CHEBI:32682"/>
        <dbReference type="ChEBI" id="CHEBI:33019"/>
        <dbReference type="ChEBI" id="CHEBI:78442"/>
        <dbReference type="ChEBI" id="CHEBI:78513"/>
        <dbReference type="ChEBI" id="CHEBI:456215"/>
        <dbReference type="EC" id="6.1.1.19"/>
    </reaction>
</comment>
<dbReference type="InterPro" id="IPR008909">
    <property type="entry name" value="DALR_anticod-bd"/>
</dbReference>
<dbReference type="SMART" id="SM00836">
    <property type="entry name" value="DALR_1"/>
    <property type="match status" value="1"/>
</dbReference>
<evidence type="ECO:0000256" key="7">
    <source>
        <dbReference type="ARBA" id="ARBA00023146"/>
    </source>
</evidence>
<dbReference type="VEuPathDB" id="MicrosporidiaDB:AAJ76_7000115561"/>
<evidence type="ECO:0000313" key="13">
    <source>
        <dbReference type="Proteomes" id="UP000034350"/>
    </source>
</evidence>
<dbReference type="InterPro" id="IPR001412">
    <property type="entry name" value="aa-tRNA-synth_I_CS"/>
</dbReference>
<dbReference type="Gene3D" id="1.10.730.10">
    <property type="entry name" value="Isoleucyl-tRNA Synthetase, Domain 1"/>
    <property type="match status" value="1"/>
</dbReference>
<evidence type="ECO:0000256" key="2">
    <source>
        <dbReference type="ARBA" id="ARBA00012837"/>
    </source>
</evidence>
<comment type="similarity">
    <text evidence="1 10">Belongs to the class-I aminoacyl-tRNA synthetase family.</text>
</comment>
<evidence type="ECO:0000256" key="9">
    <source>
        <dbReference type="ARBA" id="ARBA00049339"/>
    </source>
</evidence>
<dbReference type="InterPro" id="IPR001278">
    <property type="entry name" value="Arg-tRNA-ligase"/>
</dbReference>
<dbReference type="SUPFAM" id="SSF52374">
    <property type="entry name" value="Nucleotidylyl transferase"/>
    <property type="match status" value="1"/>
</dbReference>
<evidence type="ECO:0000256" key="3">
    <source>
        <dbReference type="ARBA" id="ARBA00022598"/>
    </source>
</evidence>
<dbReference type="VEuPathDB" id="MicrosporidiaDB:G9O61_00g005750"/>
<dbReference type="VEuPathDB" id="MicrosporidiaDB:NCER_101716"/>
<keyword evidence="6 10" id="KW-0648">Protein biosynthesis</keyword>
<dbReference type="PRINTS" id="PR01038">
    <property type="entry name" value="TRNASYNTHARG"/>
</dbReference>
<dbReference type="NCBIfam" id="TIGR00456">
    <property type="entry name" value="argS"/>
    <property type="match status" value="1"/>
</dbReference>
<dbReference type="InterPro" id="IPR014729">
    <property type="entry name" value="Rossmann-like_a/b/a_fold"/>
</dbReference>
<dbReference type="PANTHER" id="PTHR11956:SF11">
    <property type="entry name" value="ARGININE--TRNA LIGASE, MITOCHONDRIAL-RELATED"/>
    <property type="match status" value="1"/>
</dbReference>
<reference evidence="12 13" key="1">
    <citation type="journal article" date="2015" name="Environ. Microbiol.">
        <title>Genome analyses suggest the presence of polyploidy and recent human-driven expansions in eight global populations of the honeybee pathogen Nosema ceranae.</title>
        <authorList>
            <person name="Pelin A."/>
            <person name="Selman M."/>
            <person name="Aris-Brosou S."/>
            <person name="Farinelli L."/>
            <person name="Corradi N."/>
        </authorList>
    </citation>
    <scope>NUCLEOTIDE SEQUENCE [LARGE SCALE GENOMIC DNA]</scope>
    <source>
        <strain evidence="12 13">PA08 1199</strain>
    </source>
</reference>
<dbReference type="EMBL" id="JPQZ01000007">
    <property type="protein sequence ID" value="KKO76115.1"/>
    <property type="molecule type" value="Genomic_DNA"/>
</dbReference>
<dbReference type="OrthoDB" id="68056at2759"/>
<dbReference type="Pfam" id="PF05746">
    <property type="entry name" value="DALR_1"/>
    <property type="match status" value="1"/>
</dbReference>
<protein>
    <recommendedName>
        <fullName evidence="2">arginine--tRNA ligase</fullName>
        <ecNumber evidence="2">6.1.1.19</ecNumber>
    </recommendedName>
    <alternativeName>
        <fullName evidence="8">Arginyl-tRNA synthetase</fullName>
    </alternativeName>
</protein>
<dbReference type="InterPro" id="IPR035684">
    <property type="entry name" value="ArgRS_core"/>
</dbReference>
<gene>
    <name evidence="12" type="ORF">AAJ76_7000115561</name>
</gene>
<dbReference type="SUPFAM" id="SSF47323">
    <property type="entry name" value="Anticodon-binding domain of a subclass of class I aminoacyl-tRNA synthetases"/>
    <property type="match status" value="1"/>
</dbReference>
<dbReference type="EC" id="6.1.1.19" evidence="2"/>
<dbReference type="RefSeq" id="XP_024331857.1">
    <property type="nucleotide sequence ID" value="XM_024476262.1"/>
</dbReference>
<dbReference type="PANTHER" id="PTHR11956">
    <property type="entry name" value="ARGINYL-TRNA SYNTHETASE"/>
    <property type="match status" value="1"/>
</dbReference>
<dbReference type="GO" id="GO:0005524">
    <property type="term" value="F:ATP binding"/>
    <property type="evidence" value="ECO:0007669"/>
    <property type="project" value="UniProtKB-KW"/>
</dbReference>
<keyword evidence="5 10" id="KW-0067">ATP-binding</keyword>
<dbReference type="InterPro" id="IPR009080">
    <property type="entry name" value="tRNAsynth_Ia_anticodon-bd"/>
</dbReference>
<evidence type="ECO:0000256" key="1">
    <source>
        <dbReference type="ARBA" id="ARBA00005594"/>
    </source>
</evidence>
<proteinExistence type="inferred from homology"/>
<organism evidence="12 13">
    <name type="scientific">Vairimorpha ceranae</name>
    <dbReference type="NCBI Taxonomy" id="40302"/>
    <lineage>
        <taxon>Eukaryota</taxon>
        <taxon>Fungi</taxon>
        <taxon>Fungi incertae sedis</taxon>
        <taxon>Microsporidia</taxon>
        <taxon>Nosematidae</taxon>
        <taxon>Vairimorpha</taxon>
    </lineage>
</organism>
<name>A0A0F9WHM7_9MICR</name>
<evidence type="ECO:0000259" key="11">
    <source>
        <dbReference type="SMART" id="SM00836"/>
    </source>
</evidence>
<comment type="caution">
    <text evidence="12">The sequence shown here is derived from an EMBL/GenBank/DDBJ whole genome shotgun (WGS) entry which is preliminary data.</text>
</comment>
<dbReference type="PROSITE" id="PS00178">
    <property type="entry name" value="AA_TRNA_LIGASE_I"/>
    <property type="match status" value="1"/>
</dbReference>
<dbReference type="GO" id="GO:0004814">
    <property type="term" value="F:arginine-tRNA ligase activity"/>
    <property type="evidence" value="ECO:0007669"/>
    <property type="project" value="UniProtKB-EC"/>
</dbReference>
<dbReference type="GeneID" id="36321214"/>
<evidence type="ECO:0000313" key="12">
    <source>
        <dbReference type="EMBL" id="KKO76115.1"/>
    </source>
</evidence>
<evidence type="ECO:0000256" key="5">
    <source>
        <dbReference type="ARBA" id="ARBA00022840"/>
    </source>
</evidence>
<keyword evidence="13" id="KW-1185">Reference proteome</keyword>
<keyword evidence="3 10" id="KW-0436">Ligase</keyword>
<dbReference type="FunFam" id="1.10.730.10:FF:000006">
    <property type="entry name" value="Arginyl-tRNA synthetase 2, mitochondrial"/>
    <property type="match status" value="1"/>
</dbReference>
<accession>A0A0F9WHM7</accession>
<dbReference type="Proteomes" id="UP000034350">
    <property type="component" value="Unassembled WGS sequence"/>
</dbReference>
<sequence>MFLDKILEDVVEEIEKLKILTKEQIRTCLTITNVSGKPHCTLFLPKLELQNLDINDLYSHFKTAKFLLIKDFTTFKSSISFNINLIPYSYEILTTILEKGEDFGRNNIGNGETVVIDYSSPNIAKIFHMGHFRTTILGNFVKKIHAFCGYKAVGINYLGDWGKQFGLVLLGSQRFSNPEELKTDPIKYLFNVYVQISQAKATDPSVDVEAKKIFEKMEKGTDSSLLDKWSHFRELSINKYKELYSKLGVEFEEYSGESFYEKTCQDDIKKCNFLIKNSDGSVCLDLGKEKNPLVIKSDGTSLYLTRDFSAAKDRIARYNPKKLIYVVSSEQKEHFEDLFATLRKAEIFDNLEHVQYGMVSGMSTRKGTVKFLEDIIDIATDVMMKQIDANPEKKAQIKDVSATALNLAVSTLIIMDFSAKRIKGYKFDVEKRAMNTKGTGIYIQYAHCRLKSIEDMNKDIDLNKDIKIDSKCLEQEEILNLLYQFIWFEKVVISSFKDNEPNKLFTYVSNLCWLTNSYNSSLKVKGEEPSVAKTRLQVLKCARLIIGTTLKLFGLTPLNKM</sequence>
<keyword evidence="7 10" id="KW-0030">Aminoacyl-tRNA synthetase</keyword>
<dbReference type="FunFam" id="3.40.50.620:FF:000058">
    <property type="entry name" value="Mitochondrial arginyl-tRNA synthetase"/>
    <property type="match status" value="1"/>
</dbReference>
<evidence type="ECO:0000256" key="4">
    <source>
        <dbReference type="ARBA" id="ARBA00022741"/>
    </source>
</evidence>
<evidence type="ECO:0000256" key="8">
    <source>
        <dbReference type="ARBA" id="ARBA00033033"/>
    </source>
</evidence>
<evidence type="ECO:0000256" key="6">
    <source>
        <dbReference type="ARBA" id="ARBA00022917"/>
    </source>
</evidence>
<dbReference type="AlphaFoldDB" id="A0A0F9WHM7"/>
<dbReference type="GO" id="GO:0006420">
    <property type="term" value="P:arginyl-tRNA aminoacylation"/>
    <property type="evidence" value="ECO:0007669"/>
    <property type="project" value="InterPro"/>
</dbReference>